<gene>
    <name evidence="2" type="ORF">PZE19_31055</name>
</gene>
<dbReference type="Proteomes" id="UP001216907">
    <property type="component" value="Unassembled WGS sequence"/>
</dbReference>
<protein>
    <submittedName>
        <fullName evidence="2">Uncharacterized protein</fullName>
    </submittedName>
</protein>
<reference evidence="2 3" key="1">
    <citation type="submission" date="2023-03" db="EMBL/GenBank/DDBJ databases">
        <title>Paludisphaera mucosa sp. nov. a novel planctomycete from northern fen.</title>
        <authorList>
            <person name="Ivanova A."/>
        </authorList>
    </citation>
    <scope>NUCLEOTIDE SEQUENCE [LARGE SCALE GENOMIC DNA]</scope>
    <source>
        <strain evidence="2 3">Pla2</strain>
    </source>
</reference>
<comment type="caution">
    <text evidence="2">The sequence shown here is derived from an EMBL/GenBank/DDBJ whole genome shotgun (WGS) entry which is preliminary data.</text>
</comment>
<accession>A0ABT6FKW9</accession>
<feature type="compositionally biased region" description="Basic and acidic residues" evidence="1">
    <location>
        <begin position="14"/>
        <end position="25"/>
    </location>
</feature>
<feature type="region of interest" description="Disordered" evidence="1">
    <location>
        <begin position="1"/>
        <end position="33"/>
    </location>
</feature>
<name>A0ABT6FKW9_9BACT</name>
<dbReference type="RefSeq" id="WP_277864555.1">
    <property type="nucleotide sequence ID" value="NZ_JARRAG010000004.1"/>
</dbReference>
<evidence type="ECO:0000256" key="1">
    <source>
        <dbReference type="SAM" id="MobiDB-lite"/>
    </source>
</evidence>
<organism evidence="2 3">
    <name type="scientific">Paludisphaera mucosa</name>
    <dbReference type="NCBI Taxonomy" id="3030827"/>
    <lineage>
        <taxon>Bacteria</taxon>
        <taxon>Pseudomonadati</taxon>
        <taxon>Planctomycetota</taxon>
        <taxon>Planctomycetia</taxon>
        <taxon>Isosphaerales</taxon>
        <taxon>Isosphaeraceae</taxon>
        <taxon>Paludisphaera</taxon>
    </lineage>
</organism>
<evidence type="ECO:0000313" key="2">
    <source>
        <dbReference type="EMBL" id="MDG3008228.1"/>
    </source>
</evidence>
<dbReference type="EMBL" id="JARRAG010000004">
    <property type="protein sequence ID" value="MDG3008228.1"/>
    <property type="molecule type" value="Genomic_DNA"/>
</dbReference>
<sequence>MRTQGRGHGTLADDESKPEKGEPRKVARTGEALVDAGKLKEAAARLTE</sequence>
<evidence type="ECO:0000313" key="3">
    <source>
        <dbReference type="Proteomes" id="UP001216907"/>
    </source>
</evidence>
<keyword evidence="3" id="KW-1185">Reference proteome</keyword>
<proteinExistence type="predicted"/>